<evidence type="ECO:0000313" key="3">
    <source>
        <dbReference type="Proteomes" id="UP001442841"/>
    </source>
</evidence>
<proteinExistence type="predicted"/>
<protein>
    <recommendedName>
        <fullName evidence="4">Cytochrome b561 domain-containing protein</fullName>
    </recommendedName>
</protein>
<gene>
    <name evidence="2" type="ORF">AADG42_04910</name>
</gene>
<keyword evidence="1" id="KW-1133">Transmembrane helix</keyword>
<keyword evidence="1" id="KW-0472">Membrane</keyword>
<accession>A0ABZ3FKU8</accession>
<feature type="transmembrane region" description="Helical" evidence="1">
    <location>
        <begin position="101"/>
        <end position="125"/>
    </location>
</feature>
<dbReference type="Proteomes" id="UP001442841">
    <property type="component" value="Chromosome"/>
</dbReference>
<keyword evidence="1" id="KW-0812">Transmembrane</keyword>
<dbReference type="EMBL" id="CP154795">
    <property type="protein sequence ID" value="XAN06673.1"/>
    <property type="molecule type" value="Genomic_DNA"/>
</dbReference>
<evidence type="ECO:0000313" key="2">
    <source>
        <dbReference type="EMBL" id="XAN06673.1"/>
    </source>
</evidence>
<feature type="transmembrane region" description="Helical" evidence="1">
    <location>
        <begin position="12"/>
        <end position="32"/>
    </location>
</feature>
<evidence type="ECO:0000256" key="1">
    <source>
        <dbReference type="SAM" id="Phobius"/>
    </source>
</evidence>
<keyword evidence="3" id="KW-1185">Reference proteome</keyword>
<organism evidence="2 3">
    <name type="scientific">Ammonicoccus fulvus</name>
    <dbReference type="NCBI Taxonomy" id="3138240"/>
    <lineage>
        <taxon>Bacteria</taxon>
        <taxon>Bacillati</taxon>
        <taxon>Actinomycetota</taxon>
        <taxon>Actinomycetes</taxon>
        <taxon>Propionibacteriales</taxon>
        <taxon>Propionibacteriaceae</taxon>
        <taxon>Ammonicoccus</taxon>
    </lineage>
</organism>
<sequence length="134" mass="13441">MTSPNSRTSTALSVLRGASIATAAAAVVQFLLGGYQFTAGSATIAQVHSIVGLVALVASIVAAVAAGLHGRAGGNRGLMFHTLGTAVLILIQYALGEMASSPALVIVHMIVGVVIMVSAIAMATLSVRKPFARA</sequence>
<name>A0ABZ3FKU8_9ACTN</name>
<feature type="transmembrane region" description="Helical" evidence="1">
    <location>
        <begin position="44"/>
        <end position="66"/>
    </location>
</feature>
<reference evidence="2 3" key="1">
    <citation type="submission" date="2024-04" db="EMBL/GenBank/DDBJ databases">
        <title>Isolation of an actinomycete strain from pig manure.</title>
        <authorList>
            <person name="Gong T."/>
            <person name="Yu Z."/>
            <person name="An M."/>
            <person name="Wei C."/>
            <person name="Yang W."/>
            <person name="Liu L."/>
        </authorList>
    </citation>
    <scope>NUCLEOTIDE SEQUENCE [LARGE SCALE GENOMIC DNA]</scope>
    <source>
        <strain evidence="2 3">ZF39</strain>
    </source>
</reference>
<feature type="transmembrane region" description="Helical" evidence="1">
    <location>
        <begin position="78"/>
        <end position="95"/>
    </location>
</feature>
<evidence type="ECO:0008006" key="4">
    <source>
        <dbReference type="Google" id="ProtNLM"/>
    </source>
</evidence>
<dbReference type="RefSeq" id="WP_425308104.1">
    <property type="nucleotide sequence ID" value="NZ_CP154795.1"/>
</dbReference>